<evidence type="ECO:0000256" key="3">
    <source>
        <dbReference type="ARBA" id="ARBA00022989"/>
    </source>
</evidence>
<dbReference type="AlphaFoldDB" id="A0A919FKX5"/>
<reference evidence="6" key="1">
    <citation type="journal article" date="2014" name="Int. J. Syst. Evol. Microbiol.">
        <title>Complete genome sequence of Corynebacterium casei LMG S-19264T (=DSM 44701T), isolated from a smear-ripened cheese.</title>
        <authorList>
            <consortium name="US DOE Joint Genome Institute (JGI-PGF)"/>
            <person name="Walter F."/>
            <person name="Albersmeier A."/>
            <person name="Kalinowski J."/>
            <person name="Ruckert C."/>
        </authorList>
    </citation>
    <scope>NUCLEOTIDE SEQUENCE</scope>
    <source>
        <strain evidence="6">CGMCC 4.7398</strain>
    </source>
</reference>
<comment type="similarity">
    <text evidence="5">Belongs to the 4-toluene sulfonate uptake permease (TSUP) (TC 2.A.102) family.</text>
</comment>
<proteinExistence type="inferred from homology"/>
<evidence type="ECO:0000313" key="6">
    <source>
        <dbReference type="EMBL" id="GHH68125.1"/>
    </source>
</evidence>
<keyword evidence="2 5" id="KW-0812">Transmembrane</keyword>
<gene>
    <name evidence="6" type="ORF">GCM10017772_11060</name>
</gene>
<feature type="transmembrane region" description="Helical" evidence="5">
    <location>
        <begin position="232"/>
        <end position="250"/>
    </location>
</feature>
<accession>A0A919FKX5</accession>
<dbReference type="Pfam" id="PF01925">
    <property type="entry name" value="TauE"/>
    <property type="match status" value="1"/>
</dbReference>
<evidence type="ECO:0000313" key="7">
    <source>
        <dbReference type="Proteomes" id="UP000627369"/>
    </source>
</evidence>
<keyword evidence="3 5" id="KW-1133">Transmembrane helix</keyword>
<evidence type="ECO:0000256" key="2">
    <source>
        <dbReference type="ARBA" id="ARBA00022692"/>
    </source>
</evidence>
<comment type="caution">
    <text evidence="6">The sequence shown here is derived from an EMBL/GenBank/DDBJ whole genome shotgun (WGS) entry which is preliminary data.</text>
</comment>
<dbReference type="Proteomes" id="UP000627369">
    <property type="component" value="Unassembled WGS sequence"/>
</dbReference>
<evidence type="ECO:0000256" key="1">
    <source>
        <dbReference type="ARBA" id="ARBA00004141"/>
    </source>
</evidence>
<feature type="transmembrane region" description="Helical" evidence="5">
    <location>
        <begin position="71"/>
        <end position="89"/>
    </location>
</feature>
<keyword evidence="5" id="KW-1003">Cell membrane</keyword>
<feature type="transmembrane region" description="Helical" evidence="5">
    <location>
        <begin position="95"/>
        <end position="114"/>
    </location>
</feature>
<keyword evidence="7" id="KW-1185">Reference proteome</keyword>
<reference evidence="6" key="2">
    <citation type="submission" date="2020-09" db="EMBL/GenBank/DDBJ databases">
        <authorList>
            <person name="Sun Q."/>
            <person name="Zhou Y."/>
        </authorList>
    </citation>
    <scope>NUCLEOTIDE SEQUENCE</scope>
    <source>
        <strain evidence="6">CGMCC 4.7398</strain>
    </source>
</reference>
<dbReference type="GO" id="GO:0005886">
    <property type="term" value="C:plasma membrane"/>
    <property type="evidence" value="ECO:0007669"/>
    <property type="project" value="UniProtKB-SubCell"/>
</dbReference>
<keyword evidence="4 5" id="KW-0472">Membrane</keyword>
<protein>
    <recommendedName>
        <fullName evidence="5">Probable membrane transporter protein</fullName>
    </recommendedName>
</protein>
<organism evidence="6 7">
    <name type="scientific">Promicromonospora soli</name>
    <dbReference type="NCBI Taxonomy" id="2035533"/>
    <lineage>
        <taxon>Bacteria</taxon>
        <taxon>Bacillati</taxon>
        <taxon>Actinomycetota</taxon>
        <taxon>Actinomycetes</taxon>
        <taxon>Micrococcales</taxon>
        <taxon>Promicromonosporaceae</taxon>
        <taxon>Promicromonospora</taxon>
    </lineage>
</organism>
<dbReference type="InterPro" id="IPR002781">
    <property type="entry name" value="TM_pro_TauE-like"/>
</dbReference>
<comment type="subcellular location">
    <subcellularLocation>
        <location evidence="5">Cell membrane</location>
        <topology evidence="5">Multi-pass membrane protein</topology>
    </subcellularLocation>
    <subcellularLocation>
        <location evidence="1">Membrane</location>
        <topology evidence="1">Multi-pass membrane protein</topology>
    </subcellularLocation>
</comment>
<sequence>MGNVLALLILAILVGGSLQRVAGMGFGLVAGPFIVLLIGPIEGVLFVNLVGAMMALLVLGRTIRGVDWFRYRWLVTASLLVSVPAALLLKNASASVLEISVGGIVVVAMTLALVTSRLRGAKRPFAPEARLPLLITGAAAGFGSVAAGIGGPPIAVYSVLDRWDPRAFAATAQPIFLTNALAAMTAKLLVADAMFPDLAVWEWAVIGVALVASIGLGELLVGRISASATRKVLVALAYVGGFATLGRGLIGLV</sequence>
<feature type="transmembrane region" description="Helical" evidence="5">
    <location>
        <begin position="198"/>
        <end position="220"/>
    </location>
</feature>
<evidence type="ECO:0000256" key="5">
    <source>
        <dbReference type="RuleBase" id="RU363041"/>
    </source>
</evidence>
<evidence type="ECO:0000256" key="4">
    <source>
        <dbReference type="ARBA" id="ARBA00023136"/>
    </source>
</evidence>
<dbReference type="EMBL" id="BNAS01000001">
    <property type="protein sequence ID" value="GHH68125.1"/>
    <property type="molecule type" value="Genomic_DNA"/>
</dbReference>
<feature type="transmembrane region" description="Helical" evidence="5">
    <location>
        <begin position="134"/>
        <end position="160"/>
    </location>
</feature>
<name>A0A919FKX5_9MICO</name>
<feature type="transmembrane region" description="Helical" evidence="5">
    <location>
        <begin position="33"/>
        <end position="59"/>
    </location>
</feature>